<name>A0A4U6V5Q4_SETVI</name>
<organism evidence="1 2">
    <name type="scientific">Setaria viridis</name>
    <name type="common">Green bristlegrass</name>
    <name type="synonym">Setaria italica subsp. viridis</name>
    <dbReference type="NCBI Taxonomy" id="4556"/>
    <lineage>
        <taxon>Eukaryota</taxon>
        <taxon>Viridiplantae</taxon>
        <taxon>Streptophyta</taxon>
        <taxon>Embryophyta</taxon>
        <taxon>Tracheophyta</taxon>
        <taxon>Spermatophyta</taxon>
        <taxon>Magnoliopsida</taxon>
        <taxon>Liliopsida</taxon>
        <taxon>Poales</taxon>
        <taxon>Poaceae</taxon>
        <taxon>PACMAD clade</taxon>
        <taxon>Panicoideae</taxon>
        <taxon>Panicodae</taxon>
        <taxon>Paniceae</taxon>
        <taxon>Cenchrinae</taxon>
        <taxon>Setaria</taxon>
    </lineage>
</organism>
<proteinExistence type="predicted"/>
<evidence type="ECO:0000313" key="2">
    <source>
        <dbReference type="Proteomes" id="UP000298652"/>
    </source>
</evidence>
<reference evidence="1" key="1">
    <citation type="submission" date="2019-03" db="EMBL/GenBank/DDBJ databases">
        <title>WGS assembly of Setaria viridis.</title>
        <authorList>
            <person name="Huang P."/>
            <person name="Jenkins J."/>
            <person name="Grimwood J."/>
            <person name="Barry K."/>
            <person name="Healey A."/>
            <person name="Mamidi S."/>
            <person name="Sreedasyam A."/>
            <person name="Shu S."/>
            <person name="Feldman M."/>
            <person name="Wu J."/>
            <person name="Yu Y."/>
            <person name="Chen C."/>
            <person name="Johnson J."/>
            <person name="Rokhsar D."/>
            <person name="Baxter I."/>
            <person name="Schmutz J."/>
            <person name="Brutnell T."/>
            <person name="Kellogg E."/>
        </authorList>
    </citation>
    <scope>NUCLEOTIDE SEQUENCE [LARGE SCALE GENOMIC DNA]</scope>
</reference>
<dbReference type="AlphaFoldDB" id="A0A4U6V5Q4"/>
<keyword evidence="2" id="KW-1185">Reference proteome</keyword>
<dbReference type="Proteomes" id="UP000298652">
    <property type="component" value="Chromosome 4"/>
</dbReference>
<evidence type="ECO:0000313" key="1">
    <source>
        <dbReference type="EMBL" id="TKW22229.1"/>
    </source>
</evidence>
<gene>
    <name evidence="1" type="ORF">SEVIR_4G215801v2</name>
</gene>
<dbReference type="EMBL" id="CM016555">
    <property type="protein sequence ID" value="TKW22229.1"/>
    <property type="molecule type" value="Genomic_DNA"/>
</dbReference>
<accession>A0A4U6V5Q4</accession>
<protein>
    <submittedName>
        <fullName evidence="1">Uncharacterized protein</fullName>
    </submittedName>
</protein>
<dbReference type="Gramene" id="TKW22229">
    <property type="protein sequence ID" value="TKW22229"/>
    <property type="gene ID" value="SEVIR_4G215801v2"/>
</dbReference>
<sequence>MNSGGLLKIYSYVAIGTTHMRATSMVLHVPAE</sequence>